<feature type="signal peptide" evidence="1">
    <location>
        <begin position="1"/>
        <end position="29"/>
    </location>
</feature>
<dbReference type="EMBL" id="JBHTIH010000004">
    <property type="protein sequence ID" value="MFD0739593.1"/>
    <property type="molecule type" value="Genomic_DNA"/>
</dbReference>
<comment type="caution">
    <text evidence="2">The sequence shown here is derived from an EMBL/GenBank/DDBJ whole genome shotgun (WGS) entry which is preliminary data.</text>
</comment>
<evidence type="ECO:0000313" key="2">
    <source>
        <dbReference type="EMBL" id="MFD0739593.1"/>
    </source>
</evidence>
<name>A0ABW2YMJ7_9GAMM</name>
<evidence type="ECO:0000256" key="1">
    <source>
        <dbReference type="SAM" id="SignalP"/>
    </source>
</evidence>
<dbReference type="Gene3D" id="2.60.40.3110">
    <property type="match status" value="1"/>
</dbReference>
<dbReference type="PANTHER" id="PTHR30451:SF5">
    <property type="entry name" value="SLR0019 PROTEIN"/>
    <property type="match status" value="1"/>
</dbReference>
<gene>
    <name evidence="2" type="ORF">ACFQZQ_09915</name>
</gene>
<dbReference type="InterPro" id="IPR042186">
    <property type="entry name" value="FimD_plug_dom"/>
</dbReference>
<proteinExistence type="predicted"/>
<dbReference type="RefSeq" id="WP_386812627.1">
    <property type="nucleotide sequence ID" value="NZ_JBHTIH010000004.1"/>
</dbReference>
<feature type="chain" id="PRO_5047108300" evidence="1">
    <location>
        <begin position="30"/>
        <end position="782"/>
    </location>
</feature>
<dbReference type="InterPro" id="IPR000015">
    <property type="entry name" value="Fimb_usher"/>
</dbReference>
<dbReference type="Pfam" id="PF00577">
    <property type="entry name" value="Usher"/>
    <property type="match status" value="2"/>
</dbReference>
<reference evidence="3" key="1">
    <citation type="journal article" date="2019" name="Int. J. Syst. Evol. Microbiol.">
        <title>The Global Catalogue of Microorganisms (GCM) 10K type strain sequencing project: providing services to taxonomists for standard genome sequencing and annotation.</title>
        <authorList>
            <consortium name="The Broad Institute Genomics Platform"/>
            <consortium name="The Broad Institute Genome Sequencing Center for Infectious Disease"/>
            <person name="Wu L."/>
            <person name="Ma J."/>
        </authorList>
    </citation>
    <scope>NUCLEOTIDE SEQUENCE [LARGE SCALE GENOMIC DNA]</scope>
    <source>
        <strain evidence="3">CCUG 55491</strain>
    </source>
</reference>
<sequence length="782" mass="85136">MTYPRRPDPSRLAYALAAVLYAATTTALAAAGLPAGLDDETPTASQRPGGPQALYLDIIMDGQVVRPLVRFGLVDGQLSVDPADLDAIGLILPETALADTPGLVALDAIPGLTWNYNAAMQQVVLTPASALRRANRLGYQAPPPTLVTRDHGLIADWDLYGRHDQDNDSASVGSGLRWFGRFGSIEGNGVTRIGDDSDGYRRLDTRWAYSDPRNMWTWTAGDLISGGLAWTRPVRLGGVQWRRNFSVRPDLIIYPLPQFSADAVVPSSVELYVNNVRQYSGEVDPGPFVLSDFPRVVGAGQAMVVVTDALGRTTQTSVPLYVDYQRLARGLSDFSLEAGLLRRNYGIESNDYFRHPVATGSWRRGLTDDFTAELHAEYGKELSLGGVGFAWSPWGRYGVFNANFAHSSHEASGHQYGGGYQWFGQRMGFDAYRQRATAHFRDVGALEEGSLPLREQDRASLWFTVPRGSLSLTWLRYRDEENPRSRSLGIGFNQSYRRFSWTLSAFDDSRAGTGSSLSISVPLGPDVFSSVSLDHQDHETRAVASVARALPYEGGLGWQAQAKDNGDGQLAAGWRGRGGEIWAGVDRNNGQGGAYVQGGGSLVWMDSSAFVSRRINDSFAVVSTNGVSGVPILYENRVAGRTNDRGYLLLTDLRGWQRNRVAIDPDQLAPNLEVPSIERLVTPADRSGVRVPFAINQTHSAMLELLDANGQPVEAGTRVTRADGSEAVVGFDGALWLEHYAAGESLSWTRAGADCIAVTPALVQAEDRGAPRPLKCRQEARQ</sequence>
<accession>A0ABW2YMJ7</accession>
<dbReference type="Proteomes" id="UP001597090">
    <property type="component" value="Unassembled WGS sequence"/>
</dbReference>
<keyword evidence="1" id="KW-0732">Signal</keyword>
<organism evidence="2 3">
    <name type="scientific">Lysobacter koreensis</name>
    <dbReference type="NCBI Taxonomy" id="266122"/>
    <lineage>
        <taxon>Bacteria</taxon>
        <taxon>Pseudomonadati</taxon>
        <taxon>Pseudomonadota</taxon>
        <taxon>Gammaproteobacteria</taxon>
        <taxon>Lysobacterales</taxon>
        <taxon>Lysobacteraceae</taxon>
        <taxon>Lysobacter</taxon>
    </lineage>
</organism>
<protein>
    <submittedName>
        <fullName evidence="2">Fimbria/pilus outer membrane usher protein</fullName>
    </submittedName>
</protein>
<dbReference type="Gene3D" id="2.60.40.2610">
    <property type="entry name" value="Outer membrane usher protein FimD, plug domain"/>
    <property type="match status" value="1"/>
</dbReference>
<keyword evidence="3" id="KW-1185">Reference proteome</keyword>
<evidence type="ECO:0000313" key="3">
    <source>
        <dbReference type="Proteomes" id="UP001597090"/>
    </source>
</evidence>
<dbReference type="PANTHER" id="PTHR30451">
    <property type="entry name" value="OUTER MEMBRANE USHER PROTEIN"/>
    <property type="match status" value="1"/>
</dbReference>